<dbReference type="PANTHER" id="PTHR43284:SF1">
    <property type="entry name" value="ASPARAGINE SYNTHETASE"/>
    <property type="match status" value="1"/>
</dbReference>
<keyword evidence="5" id="KW-0067">ATP-binding</keyword>
<evidence type="ECO:0000313" key="9">
    <source>
        <dbReference type="EMBL" id="MBB3111976.1"/>
    </source>
</evidence>
<dbReference type="InterPro" id="IPR006426">
    <property type="entry name" value="Asn_synth_AEB"/>
</dbReference>
<sequence>MRWIRGVLDLESKSINNTDVKIDKSNLNIIDSNALKTDVYLGKYLSVSTVTTEKNTKSVFTKNQISICGDITIFNQEELYSLLNNHFDNSNTENLVYELYNKFGPKFAEYINGEFAIIIWDESLNKLFLIRDQIGIKTLFWCYKNNEIWFSSDIELLLPNFSMQLLNNDYFLEFYQSNGCVNSSITPYKEVNRLRSGTFVEISNHRVVEREYWSLSSLPENPFGIMKNKDYKDCFLELFESAVEKRTSKKEINGVLLSGGLDSTSIYAMAVNYLSKAGRVNEIKAVSAVFDEYKRSDEREYIRLLTEMYGGSTAFKVCDSEYFFKGFPNHCAWSFEPAVNSASFKFTDSLIKLSSELGVKNLLTGYAGDHVLSGSSFQFADSLKRGRLLKLVSDVYSYSKVCRLSFPQVLVRDAINPLFGLSSLHSKISALPTMTKDAINKNKTLSKKEFCYQLNGTVARIYTDRVIASRYGINCSHPFLDKKLIEFLYSVPPNWKWNSGVTKVILRKGMKNKLPQEILDRKNKTDHYPLIYSGLRNEWPKLFETIREARISEFGLVSKSEWKTALINWRNGVETREDIWPLINLEIWLHNLDNYKSSI</sequence>
<dbReference type="Gene3D" id="3.60.20.10">
    <property type="entry name" value="Glutamine Phosphoribosylpyrophosphate, subunit 1, domain 1"/>
    <property type="match status" value="1"/>
</dbReference>
<feature type="domain" description="Glutamine amidotransferase type-2" evidence="8">
    <location>
        <begin position="1"/>
        <end position="205"/>
    </location>
</feature>
<dbReference type="EC" id="6.3.5.4" evidence="3"/>
<dbReference type="SUPFAM" id="SSF52402">
    <property type="entry name" value="Adenine nucleotide alpha hydrolases-like"/>
    <property type="match status" value="1"/>
</dbReference>
<dbReference type="PIRSF" id="PIRSF001589">
    <property type="entry name" value="Asn_synthetase_glu-h"/>
    <property type="match status" value="1"/>
</dbReference>
<evidence type="ECO:0000256" key="6">
    <source>
        <dbReference type="ARBA" id="ARBA00022888"/>
    </source>
</evidence>
<evidence type="ECO:0000256" key="3">
    <source>
        <dbReference type="ARBA" id="ARBA00012737"/>
    </source>
</evidence>
<comment type="caution">
    <text evidence="9">The sequence shown here is derived from an EMBL/GenBank/DDBJ whole genome shotgun (WGS) entry which is preliminary data.</text>
</comment>
<keyword evidence="6" id="KW-0061">Asparagine biosynthesis</keyword>
<dbReference type="RefSeq" id="WP_183601817.1">
    <property type="nucleotide sequence ID" value="NZ_JACHXK010000009.1"/>
</dbReference>
<dbReference type="Pfam" id="PF13537">
    <property type="entry name" value="GATase_7"/>
    <property type="match status" value="1"/>
</dbReference>
<name>A0A7W5B154_9BACL</name>
<evidence type="ECO:0000256" key="7">
    <source>
        <dbReference type="ARBA" id="ARBA00048741"/>
    </source>
</evidence>
<evidence type="ECO:0000259" key="8">
    <source>
        <dbReference type="PROSITE" id="PS51278"/>
    </source>
</evidence>
<evidence type="ECO:0000256" key="1">
    <source>
        <dbReference type="ARBA" id="ARBA00005187"/>
    </source>
</evidence>
<evidence type="ECO:0000256" key="4">
    <source>
        <dbReference type="ARBA" id="ARBA00022741"/>
    </source>
</evidence>
<evidence type="ECO:0000313" key="10">
    <source>
        <dbReference type="Proteomes" id="UP000570361"/>
    </source>
</evidence>
<evidence type="ECO:0000256" key="2">
    <source>
        <dbReference type="ARBA" id="ARBA00005752"/>
    </source>
</evidence>
<dbReference type="EMBL" id="JACHXK010000009">
    <property type="protein sequence ID" value="MBB3111976.1"/>
    <property type="molecule type" value="Genomic_DNA"/>
</dbReference>
<dbReference type="InterPro" id="IPR051786">
    <property type="entry name" value="ASN_synthetase/amidase"/>
</dbReference>
<accession>A0A7W5B154</accession>
<keyword evidence="6" id="KW-0028">Amino-acid biosynthesis</keyword>
<organism evidence="9 10">
    <name type="scientific">Paenibacillus phyllosphaerae</name>
    <dbReference type="NCBI Taxonomy" id="274593"/>
    <lineage>
        <taxon>Bacteria</taxon>
        <taxon>Bacillati</taxon>
        <taxon>Bacillota</taxon>
        <taxon>Bacilli</taxon>
        <taxon>Bacillales</taxon>
        <taxon>Paenibacillaceae</taxon>
        <taxon>Paenibacillus</taxon>
    </lineage>
</organism>
<dbReference type="InterPro" id="IPR001962">
    <property type="entry name" value="Asn_synthase"/>
</dbReference>
<dbReference type="SUPFAM" id="SSF56235">
    <property type="entry name" value="N-terminal nucleophile aminohydrolases (Ntn hydrolases)"/>
    <property type="match status" value="1"/>
</dbReference>
<comment type="similarity">
    <text evidence="2">Belongs to the asparagine synthetase family.</text>
</comment>
<dbReference type="AlphaFoldDB" id="A0A7W5B154"/>
<keyword evidence="10" id="KW-1185">Reference proteome</keyword>
<dbReference type="GO" id="GO:0004066">
    <property type="term" value="F:asparagine synthase (glutamine-hydrolyzing) activity"/>
    <property type="evidence" value="ECO:0007669"/>
    <property type="project" value="UniProtKB-EC"/>
</dbReference>
<comment type="catalytic activity">
    <reaction evidence="7">
        <text>L-aspartate + L-glutamine + ATP + H2O = L-asparagine + L-glutamate + AMP + diphosphate + H(+)</text>
        <dbReference type="Rhea" id="RHEA:12228"/>
        <dbReference type="ChEBI" id="CHEBI:15377"/>
        <dbReference type="ChEBI" id="CHEBI:15378"/>
        <dbReference type="ChEBI" id="CHEBI:29985"/>
        <dbReference type="ChEBI" id="CHEBI:29991"/>
        <dbReference type="ChEBI" id="CHEBI:30616"/>
        <dbReference type="ChEBI" id="CHEBI:33019"/>
        <dbReference type="ChEBI" id="CHEBI:58048"/>
        <dbReference type="ChEBI" id="CHEBI:58359"/>
        <dbReference type="ChEBI" id="CHEBI:456215"/>
        <dbReference type="EC" id="6.3.5.4"/>
    </reaction>
</comment>
<keyword evidence="4" id="KW-0547">Nucleotide-binding</keyword>
<dbReference type="Pfam" id="PF00733">
    <property type="entry name" value="Asn_synthase"/>
    <property type="match status" value="1"/>
</dbReference>
<dbReference type="InterPro" id="IPR029055">
    <property type="entry name" value="Ntn_hydrolases_N"/>
</dbReference>
<dbReference type="GO" id="GO:0005524">
    <property type="term" value="F:ATP binding"/>
    <property type="evidence" value="ECO:0007669"/>
    <property type="project" value="UniProtKB-KW"/>
</dbReference>
<proteinExistence type="inferred from homology"/>
<dbReference type="Gene3D" id="3.40.50.620">
    <property type="entry name" value="HUPs"/>
    <property type="match status" value="1"/>
</dbReference>
<dbReference type="Proteomes" id="UP000570361">
    <property type="component" value="Unassembled WGS sequence"/>
</dbReference>
<evidence type="ECO:0000256" key="5">
    <source>
        <dbReference type="ARBA" id="ARBA00022840"/>
    </source>
</evidence>
<dbReference type="PROSITE" id="PS51278">
    <property type="entry name" value="GATASE_TYPE_2"/>
    <property type="match status" value="1"/>
</dbReference>
<dbReference type="GO" id="GO:0006529">
    <property type="term" value="P:asparagine biosynthetic process"/>
    <property type="evidence" value="ECO:0007669"/>
    <property type="project" value="UniProtKB-KW"/>
</dbReference>
<dbReference type="PANTHER" id="PTHR43284">
    <property type="entry name" value="ASPARAGINE SYNTHETASE (GLUTAMINE-HYDROLYZING)"/>
    <property type="match status" value="1"/>
</dbReference>
<dbReference type="InterPro" id="IPR014729">
    <property type="entry name" value="Rossmann-like_a/b/a_fold"/>
</dbReference>
<gene>
    <name evidence="9" type="ORF">FHS18_004044</name>
</gene>
<dbReference type="CDD" id="cd01991">
    <property type="entry name" value="Asn_synthase_B_C"/>
    <property type="match status" value="1"/>
</dbReference>
<reference evidence="9 10" key="1">
    <citation type="submission" date="2020-08" db="EMBL/GenBank/DDBJ databases">
        <title>Genomic Encyclopedia of Type Strains, Phase III (KMG-III): the genomes of soil and plant-associated and newly described type strains.</title>
        <authorList>
            <person name="Whitman W."/>
        </authorList>
    </citation>
    <scope>NUCLEOTIDE SEQUENCE [LARGE SCALE GENOMIC DNA]</scope>
    <source>
        <strain evidence="9 10">CECT 5862</strain>
    </source>
</reference>
<comment type="pathway">
    <text evidence="1">Amino-acid biosynthesis; L-asparagine biosynthesis; L-asparagine from L-aspartate (L-Gln route): step 1/1.</text>
</comment>
<dbReference type="InterPro" id="IPR017932">
    <property type="entry name" value="GATase_2_dom"/>
</dbReference>
<protein>
    <recommendedName>
        <fullName evidence="3">asparagine synthase (glutamine-hydrolyzing)</fullName>
        <ecNumber evidence="3">6.3.5.4</ecNumber>
    </recommendedName>
</protein>